<dbReference type="PROSITE" id="PS51819">
    <property type="entry name" value="VOC"/>
    <property type="match status" value="1"/>
</dbReference>
<keyword evidence="4" id="KW-1185">Reference proteome</keyword>
<sequence length="140" mass="15869">MVKTGTISHIALSASDYEKSKKFYSFLLCDLLGYTKVMDQPYCTMWTLDSSTICVSPGNQTPHHKANPGLHHLAFCTETHDLIDDFYNKIVHFQDENKDMSASVILDKPALYPQYGEGYYGVFFTDPDGIKLELCYTPSH</sequence>
<comment type="caution">
    <text evidence="3">The sequence shown here is derived from an EMBL/GenBank/DDBJ whole genome shotgun (WGS) entry which is preliminary data.</text>
</comment>
<dbReference type="Proteomes" id="UP000726737">
    <property type="component" value="Unassembled WGS sequence"/>
</dbReference>
<dbReference type="OrthoDB" id="10249419at2759"/>
<dbReference type="Gene3D" id="3.10.180.10">
    <property type="entry name" value="2,3-Dihydroxybiphenyl 1,2-Dioxygenase, domain 1"/>
    <property type="match status" value="1"/>
</dbReference>
<reference evidence="3" key="1">
    <citation type="journal article" date="2020" name="Fungal Divers.">
        <title>Resolving the Mortierellaceae phylogeny through synthesis of multi-gene phylogenetics and phylogenomics.</title>
        <authorList>
            <person name="Vandepol N."/>
            <person name="Liber J."/>
            <person name="Desiro A."/>
            <person name="Na H."/>
            <person name="Kennedy M."/>
            <person name="Barry K."/>
            <person name="Grigoriev I.V."/>
            <person name="Miller A.N."/>
            <person name="O'Donnell K."/>
            <person name="Stajich J.E."/>
            <person name="Bonito G."/>
        </authorList>
    </citation>
    <scope>NUCLEOTIDE SEQUENCE</scope>
    <source>
        <strain evidence="3">KOD948</strain>
    </source>
</reference>
<evidence type="ECO:0000256" key="1">
    <source>
        <dbReference type="ARBA" id="ARBA00022723"/>
    </source>
</evidence>
<dbReference type="GO" id="GO:0046872">
    <property type="term" value="F:metal ion binding"/>
    <property type="evidence" value="ECO:0007669"/>
    <property type="project" value="UniProtKB-KW"/>
</dbReference>
<organism evidence="3 4">
    <name type="scientific">Mortierella polycephala</name>
    <dbReference type="NCBI Taxonomy" id="41804"/>
    <lineage>
        <taxon>Eukaryota</taxon>
        <taxon>Fungi</taxon>
        <taxon>Fungi incertae sedis</taxon>
        <taxon>Mucoromycota</taxon>
        <taxon>Mortierellomycotina</taxon>
        <taxon>Mortierellomycetes</taxon>
        <taxon>Mortierellales</taxon>
        <taxon>Mortierellaceae</taxon>
        <taxon>Mortierella</taxon>
    </lineage>
</organism>
<proteinExistence type="predicted"/>
<dbReference type="InterPro" id="IPR004360">
    <property type="entry name" value="Glyas_Fos-R_dOase_dom"/>
</dbReference>
<dbReference type="SUPFAM" id="SSF54593">
    <property type="entry name" value="Glyoxalase/Bleomycin resistance protein/Dihydroxybiphenyl dioxygenase"/>
    <property type="match status" value="1"/>
</dbReference>
<evidence type="ECO:0000313" key="4">
    <source>
        <dbReference type="Proteomes" id="UP000726737"/>
    </source>
</evidence>
<evidence type="ECO:0000259" key="2">
    <source>
        <dbReference type="PROSITE" id="PS51819"/>
    </source>
</evidence>
<dbReference type="PANTHER" id="PTHR36113">
    <property type="entry name" value="LYASE, PUTATIVE-RELATED-RELATED"/>
    <property type="match status" value="1"/>
</dbReference>
<protein>
    <recommendedName>
        <fullName evidence="2">VOC domain-containing protein</fullName>
    </recommendedName>
</protein>
<dbReference type="InterPro" id="IPR029068">
    <property type="entry name" value="Glyas_Bleomycin-R_OHBP_Dase"/>
</dbReference>
<dbReference type="InterPro" id="IPR051332">
    <property type="entry name" value="Fosfomycin_Res_Enzymes"/>
</dbReference>
<accession>A0A9P6U8M4</accession>
<dbReference type="InterPro" id="IPR037523">
    <property type="entry name" value="VOC_core"/>
</dbReference>
<feature type="domain" description="VOC" evidence="2">
    <location>
        <begin position="6"/>
        <end position="137"/>
    </location>
</feature>
<dbReference type="EMBL" id="JAAAJA010000053">
    <property type="protein sequence ID" value="KAG0264316.1"/>
    <property type="molecule type" value="Genomic_DNA"/>
</dbReference>
<name>A0A9P6U8M4_9FUNG</name>
<keyword evidence="1" id="KW-0479">Metal-binding</keyword>
<dbReference type="PANTHER" id="PTHR36113:SF6">
    <property type="entry name" value="FOSFOMYCIN RESISTANCE PROTEIN FOSX"/>
    <property type="match status" value="1"/>
</dbReference>
<dbReference type="AlphaFoldDB" id="A0A9P6U8M4"/>
<evidence type="ECO:0000313" key="3">
    <source>
        <dbReference type="EMBL" id="KAG0264316.1"/>
    </source>
</evidence>
<dbReference type="Pfam" id="PF00903">
    <property type="entry name" value="Glyoxalase"/>
    <property type="match status" value="1"/>
</dbReference>
<gene>
    <name evidence="3" type="ORF">BG011_007064</name>
</gene>